<name>A0A366H7A9_9BURK</name>
<dbReference type="SMART" id="SM00421">
    <property type="entry name" value="HTH_LUXR"/>
    <property type="match status" value="1"/>
</dbReference>
<evidence type="ECO:0000313" key="6">
    <source>
        <dbReference type="Proteomes" id="UP000253628"/>
    </source>
</evidence>
<reference evidence="5 6" key="1">
    <citation type="submission" date="2018-06" db="EMBL/GenBank/DDBJ databases">
        <title>Genomic Encyclopedia of Type Strains, Phase IV (KMG-IV): sequencing the most valuable type-strain genomes for metagenomic binning, comparative biology and taxonomic classification.</title>
        <authorList>
            <person name="Goeker M."/>
        </authorList>
    </citation>
    <scope>NUCLEOTIDE SEQUENCE [LARGE SCALE GENOMIC DNA]</scope>
    <source>
        <strain evidence="5 6">DSM 25520</strain>
    </source>
</reference>
<feature type="domain" description="HTH luxR-type" evidence="4">
    <location>
        <begin position="189"/>
        <end position="254"/>
    </location>
</feature>
<dbReference type="Gene3D" id="1.10.10.10">
    <property type="entry name" value="Winged helix-like DNA-binding domain superfamily/Winged helix DNA-binding domain"/>
    <property type="match status" value="1"/>
</dbReference>
<organism evidence="5 6">
    <name type="scientific">Eoetvoesiella caeni</name>
    <dbReference type="NCBI Taxonomy" id="645616"/>
    <lineage>
        <taxon>Bacteria</taxon>
        <taxon>Pseudomonadati</taxon>
        <taxon>Pseudomonadota</taxon>
        <taxon>Betaproteobacteria</taxon>
        <taxon>Burkholderiales</taxon>
        <taxon>Alcaligenaceae</taxon>
        <taxon>Eoetvoesiella</taxon>
    </lineage>
</organism>
<keyword evidence="1" id="KW-0805">Transcription regulation</keyword>
<comment type="caution">
    <text evidence="5">The sequence shown here is derived from an EMBL/GenBank/DDBJ whole genome shotgun (WGS) entry which is preliminary data.</text>
</comment>
<dbReference type="InterPro" id="IPR000792">
    <property type="entry name" value="Tscrpt_reg_LuxR_C"/>
</dbReference>
<keyword evidence="6" id="KW-1185">Reference proteome</keyword>
<dbReference type="Pfam" id="PF00196">
    <property type="entry name" value="GerE"/>
    <property type="match status" value="1"/>
</dbReference>
<dbReference type="PROSITE" id="PS50043">
    <property type="entry name" value="HTH_LUXR_2"/>
    <property type="match status" value="1"/>
</dbReference>
<evidence type="ECO:0000256" key="1">
    <source>
        <dbReference type="ARBA" id="ARBA00023015"/>
    </source>
</evidence>
<keyword evidence="2 5" id="KW-0238">DNA-binding</keyword>
<dbReference type="InterPro" id="IPR016032">
    <property type="entry name" value="Sig_transdc_resp-reg_C-effctor"/>
</dbReference>
<dbReference type="RefSeq" id="WP_170139932.1">
    <property type="nucleotide sequence ID" value="NZ_JACCEU010000009.1"/>
</dbReference>
<dbReference type="EMBL" id="QNRQ01000008">
    <property type="protein sequence ID" value="RBP37924.1"/>
    <property type="molecule type" value="Genomic_DNA"/>
</dbReference>
<evidence type="ECO:0000256" key="2">
    <source>
        <dbReference type="ARBA" id="ARBA00023125"/>
    </source>
</evidence>
<keyword evidence="3" id="KW-0804">Transcription</keyword>
<evidence type="ECO:0000313" key="5">
    <source>
        <dbReference type="EMBL" id="RBP37924.1"/>
    </source>
</evidence>
<dbReference type="GO" id="GO:0003677">
    <property type="term" value="F:DNA binding"/>
    <property type="evidence" value="ECO:0007669"/>
    <property type="project" value="UniProtKB-KW"/>
</dbReference>
<dbReference type="InterPro" id="IPR036388">
    <property type="entry name" value="WH-like_DNA-bd_sf"/>
</dbReference>
<proteinExistence type="predicted"/>
<dbReference type="AlphaFoldDB" id="A0A366H7A9"/>
<evidence type="ECO:0000259" key="4">
    <source>
        <dbReference type="PROSITE" id="PS50043"/>
    </source>
</evidence>
<evidence type="ECO:0000256" key="3">
    <source>
        <dbReference type="ARBA" id="ARBA00023163"/>
    </source>
</evidence>
<protein>
    <submittedName>
        <fullName evidence="5">DNA-binding CsgD family transcriptional regulator</fullName>
    </submittedName>
</protein>
<dbReference type="GO" id="GO:0006355">
    <property type="term" value="P:regulation of DNA-templated transcription"/>
    <property type="evidence" value="ECO:0007669"/>
    <property type="project" value="InterPro"/>
</dbReference>
<dbReference type="SUPFAM" id="SSF46894">
    <property type="entry name" value="C-terminal effector domain of the bipartite response regulators"/>
    <property type="match status" value="1"/>
</dbReference>
<dbReference type="PANTHER" id="PTHR44688">
    <property type="entry name" value="DNA-BINDING TRANSCRIPTIONAL ACTIVATOR DEVR_DOSR"/>
    <property type="match status" value="1"/>
</dbReference>
<gene>
    <name evidence="5" type="ORF">DFR37_108106</name>
</gene>
<dbReference type="PRINTS" id="PR00038">
    <property type="entry name" value="HTHLUXR"/>
</dbReference>
<sequence length="262" mass="28631">MSARAPYQALSRLVGSIGGEGFAAAAFALVHEAVGADHIVAHLAGPQQIRGLFTQGLLSARIANTINQRYLERYHMLDKSVASFRGLGENEAVVTRFDQRLNASPTYSAYFFERTGLCDKLSVVSNRDEGMAFCNLYRLNASGPFSKQEFLQAQALAPVLMAAVWQHVDRIGQASLPIVKLPPGFEAQEQRALRSLSRREMQVCQRLLAGASNEGVALDLSISIHTARTLRKRVYKKLQVNSLSDLFAKYLNAMSAVVSGGS</sequence>
<accession>A0A366H7A9</accession>
<dbReference type="PANTHER" id="PTHR44688:SF16">
    <property type="entry name" value="DNA-BINDING TRANSCRIPTIONAL ACTIVATOR DEVR_DOSR"/>
    <property type="match status" value="1"/>
</dbReference>
<dbReference type="Proteomes" id="UP000253628">
    <property type="component" value="Unassembled WGS sequence"/>
</dbReference>